<dbReference type="PROSITE" id="PS51257">
    <property type="entry name" value="PROKAR_LIPOPROTEIN"/>
    <property type="match status" value="1"/>
</dbReference>
<feature type="signal peptide" evidence="1">
    <location>
        <begin position="1"/>
        <end position="21"/>
    </location>
</feature>
<dbReference type="EMBL" id="PIUM01000028">
    <property type="protein sequence ID" value="PKU22664.1"/>
    <property type="molecule type" value="Genomic_DNA"/>
</dbReference>
<dbReference type="AlphaFoldDB" id="A0A2N3PQK1"/>
<keyword evidence="3" id="KW-1185">Reference proteome</keyword>
<proteinExistence type="predicted"/>
<evidence type="ECO:0000313" key="3">
    <source>
        <dbReference type="Proteomes" id="UP000233293"/>
    </source>
</evidence>
<accession>A0A2N3PQK1</accession>
<dbReference type="Proteomes" id="UP000233293">
    <property type="component" value="Unassembled WGS sequence"/>
</dbReference>
<evidence type="ECO:0000313" key="2">
    <source>
        <dbReference type="EMBL" id="PKU22664.1"/>
    </source>
</evidence>
<reference evidence="3" key="1">
    <citation type="submission" date="2017-12" db="EMBL/GenBank/DDBJ databases">
        <title>Draft genome sequence of Telmatospirillum siberiense 26-4b1T, an acidotolerant peatland alphaproteobacterium potentially involved in sulfur cycling.</title>
        <authorList>
            <person name="Hausmann B."/>
            <person name="Pjevac P."/>
            <person name="Schreck K."/>
            <person name="Herbold C.W."/>
            <person name="Daims H."/>
            <person name="Wagner M."/>
            <person name="Pester M."/>
            <person name="Loy A."/>
        </authorList>
    </citation>
    <scope>NUCLEOTIDE SEQUENCE [LARGE SCALE GENOMIC DNA]</scope>
    <source>
        <strain evidence="3">26-4b1</strain>
    </source>
</reference>
<organism evidence="2 3">
    <name type="scientific">Telmatospirillum siberiense</name>
    <dbReference type="NCBI Taxonomy" id="382514"/>
    <lineage>
        <taxon>Bacteria</taxon>
        <taxon>Pseudomonadati</taxon>
        <taxon>Pseudomonadota</taxon>
        <taxon>Alphaproteobacteria</taxon>
        <taxon>Rhodospirillales</taxon>
        <taxon>Rhodospirillaceae</taxon>
        <taxon>Telmatospirillum</taxon>
    </lineage>
</organism>
<keyword evidence="1" id="KW-0732">Signal</keyword>
<evidence type="ECO:0008006" key="4">
    <source>
        <dbReference type="Google" id="ProtNLM"/>
    </source>
</evidence>
<gene>
    <name evidence="2" type="ORF">CWS72_20235</name>
</gene>
<feature type="chain" id="PRO_5014988591" description="Lipoprotein" evidence="1">
    <location>
        <begin position="22"/>
        <end position="76"/>
    </location>
</feature>
<evidence type="ECO:0000256" key="1">
    <source>
        <dbReference type="SAM" id="SignalP"/>
    </source>
</evidence>
<comment type="caution">
    <text evidence="2">The sequence shown here is derived from an EMBL/GenBank/DDBJ whole genome shotgun (WGS) entry which is preliminary data.</text>
</comment>
<sequence length="76" mass="8104">MTMRITTVAALAAVCLLTACKSEPIYLRNAATGATAQCGPYNHLLTTTNTNVSILEQKCVSALKEQGYEPLAAPKY</sequence>
<protein>
    <recommendedName>
        <fullName evidence="4">Lipoprotein</fullName>
    </recommendedName>
</protein>
<name>A0A2N3PQK1_9PROT</name>
<dbReference type="RefSeq" id="WP_101252458.1">
    <property type="nucleotide sequence ID" value="NZ_PIUM01000028.1"/>
</dbReference>